<dbReference type="GO" id="GO:0009805">
    <property type="term" value="P:coumarin biosynthetic process"/>
    <property type="evidence" value="ECO:0007669"/>
    <property type="project" value="UniProtKB-ARBA"/>
</dbReference>
<proteinExistence type="inferred from homology"/>
<dbReference type="AlphaFoldDB" id="A0ABD2ZI43"/>
<evidence type="ECO:0000256" key="1">
    <source>
        <dbReference type="ARBA" id="ARBA00008056"/>
    </source>
</evidence>
<comment type="caution">
    <text evidence="6">The sequence shown here is derived from an EMBL/GenBank/DDBJ whole genome shotgun (WGS) entry which is preliminary data.</text>
</comment>
<name>A0ABD2ZI43_9GENT</name>
<evidence type="ECO:0000313" key="6">
    <source>
        <dbReference type="EMBL" id="KAL3518799.1"/>
    </source>
</evidence>
<dbReference type="PANTHER" id="PTHR47991">
    <property type="entry name" value="OXOGLUTARATE/IRON-DEPENDENT DIOXYGENASE"/>
    <property type="match status" value="1"/>
</dbReference>
<organism evidence="6 7">
    <name type="scientific">Cinchona calisaya</name>
    <dbReference type="NCBI Taxonomy" id="153742"/>
    <lineage>
        <taxon>Eukaryota</taxon>
        <taxon>Viridiplantae</taxon>
        <taxon>Streptophyta</taxon>
        <taxon>Embryophyta</taxon>
        <taxon>Tracheophyta</taxon>
        <taxon>Spermatophyta</taxon>
        <taxon>Magnoliopsida</taxon>
        <taxon>eudicotyledons</taxon>
        <taxon>Gunneridae</taxon>
        <taxon>Pentapetalae</taxon>
        <taxon>asterids</taxon>
        <taxon>lamiids</taxon>
        <taxon>Gentianales</taxon>
        <taxon>Rubiaceae</taxon>
        <taxon>Cinchonoideae</taxon>
        <taxon>Cinchoneae</taxon>
        <taxon>Cinchona</taxon>
    </lineage>
</organism>
<dbReference type="EMBL" id="JBJUIK010000009">
    <property type="protein sequence ID" value="KAL3518799.1"/>
    <property type="molecule type" value="Genomic_DNA"/>
</dbReference>
<feature type="domain" description="Fe2OG dioxygenase" evidence="5">
    <location>
        <begin position="186"/>
        <end position="285"/>
    </location>
</feature>
<dbReference type="GO" id="GO:0002238">
    <property type="term" value="P:response to molecule of fungal origin"/>
    <property type="evidence" value="ECO:0007669"/>
    <property type="project" value="UniProtKB-ARBA"/>
</dbReference>
<reference evidence="6 7" key="1">
    <citation type="submission" date="2024-11" db="EMBL/GenBank/DDBJ databases">
        <title>A near-complete genome assembly of Cinchona calisaya.</title>
        <authorList>
            <person name="Lian D.C."/>
            <person name="Zhao X.W."/>
            <person name="Wei L."/>
        </authorList>
    </citation>
    <scope>NUCLEOTIDE SEQUENCE [LARGE SCALE GENOMIC DNA]</scope>
    <source>
        <tissue evidence="6">Nenye</tissue>
    </source>
</reference>
<dbReference type="InterPro" id="IPR026992">
    <property type="entry name" value="DIOX_N"/>
</dbReference>
<dbReference type="SUPFAM" id="SSF51197">
    <property type="entry name" value="Clavaminate synthase-like"/>
    <property type="match status" value="1"/>
</dbReference>
<evidence type="ECO:0000256" key="3">
    <source>
        <dbReference type="ARBA" id="ARBA00023004"/>
    </source>
</evidence>
<dbReference type="InterPro" id="IPR050295">
    <property type="entry name" value="Plant_2OG-oxidoreductases"/>
</dbReference>
<dbReference type="GO" id="GO:0016706">
    <property type="term" value="F:2-oxoglutarate-dependent dioxygenase activity"/>
    <property type="evidence" value="ECO:0007669"/>
    <property type="project" value="UniProtKB-ARBA"/>
</dbReference>
<evidence type="ECO:0000256" key="2">
    <source>
        <dbReference type="ARBA" id="ARBA00022723"/>
    </source>
</evidence>
<dbReference type="Gene3D" id="2.60.120.330">
    <property type="entry name" value="B-lactam Antibiotic, Isopenicillin N Synthase, Chain"/>
    <property type="match status" value="1"/>
</dbReference>
<sequence length="340" mass="38401">MASLVSTWSSNVRSLPKNFVVPLEKRPGKPIPICKDIPVIDLGDSTKHRRADIVQQIIKASQDFGLFQVINHGVSEKMMIDAITVGKEFFQIPVEEKEKFCAESGENGCRVYTSSARHMTQDFKYWKDSLVHRCHPLEEYIKIFPDKPAQYREIMGPYSVKVRKLGIKILDLIYEGLGLTEENFDNYDLLLMIHNYPACPDPSLALGIDGHRDGNLVTILQQDVYGLQLFKDGQWLGVEPLPYAFVINIAFALEVISNGKLKSAVHRVITNSDCSRTSLANFVNIASDEMIEPAKSLISPSSPPVFRSFQFKEYLQVLSRNNSDSEATFQYFKIGSQDSK</sequence>
<keyword evidence="7" id="KW-1185">Reference proteome</keyword>
<dbReference type="PROSITE" id="PS51471">
    <property type="entry name" value="FE2OG_OXY"/>
    <property type="match status" value="1"/>
</dbReference>
<dbReference type="InterPro" id="IPR027443">
    <property type="entry name" value="IPNS-like_sf"/>
</dbReference>
<dbReference type="Pfam" id="PF03171">
    <property type="entry name" value="2OG-FeII_Oxy"/>
    <property type="match status" value="1"/>
</dbReference>
<keyword evidence="2 4" id="KW-0479">Metal-binding</keyword>
<accession>A0ABD2ZI43</accession>
<dbReference type="Proteomes" id="UP001630127">
    <property type="component" value="Unassembled WGS sequence"/>
</dbReference>
<protein>
    <recommendedName>
        <fullName evidence="5">Fe2OG dioxygenase domain-containing protein</fullName>
    </recommendedName>
</protein>
<keyword evidence="4" id="KW-0560">Oxidoreductase</keyword>
<keyword evidence="3 4" id="KW-0408">Iron</keyword>
<dbReference type="Pfam" id="PF14226">
    <property type="entry name" value="DIOX_N"/>
    <property type="match status" value="1"/>
</dbReference>
<evidence type="ECO:0000313" key="7">
    <source>
        <dbReference type="Proteomes" id="UP001630127"/>
    </source>
</evidence>
<dbReference type="InterPro" id="IPR005123">
    <property type="entry name" value="Oxoglu/Fe-dep_dioxygenase_dom"/>
</dbReference>
<evidence type="ECO:0000259" key="5">
    <source>
        <dbReference type="PROSITE" id="PS51471"/>
    </source>
</evidence>
<comment type="similarity">
    <text evidence="1 4">Belongs to the iron/ascorbate-dependent oxidoreductase family.</text>
</comment>
<dbReference type="InterPro" id="IPR044861">
    <property type="entry name" value="IPNS-like_FE2OG_OXY"/>
</dbReference>
<gene>
    <name evidence="6" type="ORF">ACH5RR_021388</name>
</gene>
<dbReference type="GO" id="GO:0046872">
    <property type="term" value="F:metal ion binding"/>
    <property type="evidence" value="ECO:0007669"/>
    <property type="project" value="UniProtKB-KW"/>
</dbReference>
<evidence type="ECO:0000256" key="4">
    <source>
        <dbReference type="RuleBase" id="RU003682"/>
    </source>
</evidence>